<proteinExistence type="predicted"/>
<organism evidence="2 3">
    <name type="scientific">Lactococcus lactis subsp. cremoris</name>
    <name type="common">Streptococcus cremoris</name>
    <dbReference type="NCBI Taxonomy" id="1359"/>
    <lineage>
        <taxon>Bacteria</taxon>
        <taxon>Bacillati</taxon>
        <taxon>Bacillota</taxon>
        <taxon>Bacilli</taxon>
        <taxon>Lactobacillales</taxon>
        <taxon>Streptococcaceae</taxon>
        <taxon>Lactococcus</taxon>
    </lineage>
</organism>
<dbReference type="EMBL" id="CP016746">
    <property type="protein sequence ID" value="ARE27219.1"/>
    <property type="molecule type" value="Genomic_DNA"/>
</dbReference>
<evidence type="ECO:0000256" key="1">
    <source>
        <dbReference type="SAM" id="Coils"/>
    </source>
</evidence>
<dbReference type="RefSeq" id="WP_063280802.1">
    <property type="nucleotide sequence ID" value="NZ_CP016746.2"/>
</dbReference>
<accession>A0A1V0PDC6</accession>
<keyword evidence="2" id="KW-0614">Plasmid</keyword>
<feature type="coiled-coil region" evidence="1">
    <location>
        <begin position="248"/>
        <end position="282"/>
    </location>
</feature>
<sequence>MTKANLIIENQEIAIQTKPQLFNSKIIEQRIVDFEKKATLIEPMILSAKSFIDSFEENEDAFLENTTDEEIQEIIESLKPQKALKEELDDEIKKTNKMFNEVRDRLTKKKTGKLIQIMDQHHLEDLTTLTSTLTTLQNRMLDRRKENNWEIVNAYLQENFSDVQNLKDIQKIDATFSLSELFRAKSEKIVSANKKWKLTKGKKAEIDKTVDLLISELSMLLKFESQLPNERLKEALNLYRQSGIADAMEKLNHDLEMTKEIIQQAELKCEEENLMLKSEIEKEKAKNISMKKEMMPESAQENPLNLFALHEQELQRLRQTDQLENLTKTKLNLLYNIMNDVAMNKSSKYYECVHNDNQQFLNALIRLMQQ</sequence>
<evidence type="ECO:0000313" key="3">
    <source>
        <dbReference type="Proteomes" id="UP000191806"/>
    </source>
</evidence>
<name>A0A1V0PDC6_LACLC</name>
<dbReference type="AlphaFoldDB" id="A0A1V0PDC6"/>
<reference evidence="2 3" key="1">
    <citation type="journal article" date="2017" name="BMC Genomics">
        <title>Comparative and functional genomics of the Lactococcus lactis taxon; insights into evolution and niche adaptation.</title>
        <authorList>
            <person name="Kelleher P."/>
            <person name="Bottacini F."/>
            <person name="Mahony J."/>
            <person name="Kilcawley K.N."/>
            <person name="van Sinderen D."/>
        </authorList>
    </citation>
    <scope>NUCLEOTIDE SEQUENCE [LARGE SCALE GENOMIC DNA]</scope>
    <source>
        <strain evidence="2 3">JM1</strain>
        <plasmid evidence="3">pmpjm1</plasmid>
    </source>
</reference>
<geneLocation type="plasmid" evidence="3">
    <name>pmpjm1</name>
</geneLocation>
<dbReference type="Proteomes" id="UP000191806">
    <property type="component" value="Plasmid pJM1A"/>
</dbReference>
<keyword evidence="1" id="KW-0175">Coiled coil</keyword>
<evidence type="ECO:0000313" key="2">
    <source>
        <dbReference type="EMBL" id="ARE27219.1"/>
    </source>
</evidence>
<protein>
    <submittedName>
        <fullName evidence="2">Uncharacterized protein</fullName>
    </submittedName>
</protein>
<gene>
    <name evidence="2" type="ORF">LLJM1_04385</name>
</gene>